<evidence type="ECO:0000313" key="2">
    <source>
        <dbReference type="Proteomes" id="UP000034681"/>
    </source>
</evidence>
<dbReference type="STRING" id="317619.GCA_000332315_04064"/>
<accession>A0A0M2PZ95</accession>
<dbReference type="AlphaFoldDB" id="A0A0M2PZ95"/>
<dbReference type="eggNOG" id="ENOG5032TU1">
    <property type="taxonomic scope" value="Bacteria"/>
</dbReference>
<proteinExistence type="predicted"/>
<gene>
    <name evidence="1" type="ORF">PROH_03925</name>
</gene>
<protein>
    <submittedName>
        <fullName evidence="1">Uncharacterized protein</fullName>
    </submittedName>
</protein>
<organism evidence="1 2">
    <name type="scientific">Prochlorothrix hollandica PCC 9006 = CALU 1027</name>
    <dbReference type="NCBI Taxonomy" id="317619"/>
    <lineage>
        <taxon>Bacteria</taxon>
        <taxon>Bacillati</taxon>
        <taxon>Cyanobacteriota</taxon>
        <taxon>Cyanophyceae</taxon>
        <taxon>Prochlorotrichales</taxon>
        <taxon>Prochlorotrichaceae</taxon>
        <taxon>Prochlorothrix</taxon>
    </lineage>
</organism>
<comment type="caution">
    <text evidence="1">The sequence shown here is derived from an EMBL/GenBank/DDBJ whole genome shotgun (WGS) entry which is preliminary data.</text>
</comment>
<dbReference type="EMBL" id="AJTX02000002">
    <property type="protein sequence ID" value="KKJ01475.1"/>
    <property type="molecule type" value="Genomic_DNA"/>
</dbReference>
<sequence>MARYTCSLTVVLSEQTIHSALIDIFQSCRFELIYDTDDYIMGREIPGDVSFAQLVTVEGLIDKGLGLSQKAHVSLVIKNEELPLQANNHCRQMFDNLCQAIADNPIWQVEQLVSC</sequence>
<evidence type="ECO:0000313" key="1">
    <source>
        <dbReference type="EMBL" id="KKJ01475.1"/>
    </source>
</evidence>
<dbReference type="OrthoDB" id="531045at2"/>
<dbReference type="Proteomes" id="UP000034681">
    <property type="component" value="Unassembled WGS sequence"/>
</dbReference>
<keyword evidence="2" id="KW-1185">Reference proteome</keyword>
<dbReference type="RefSeq" id="WP_026099817.1">
    <property type="nucleotide sequence ID" value="NZ_KB235941.1"/>
</dbReference>
<name>A0A0M2PZ95_PROHO</name>
<reference evidence="1" key="1">
    <citation type="submission" date="2012-04" db="EMBL/GenBank/DDBJ databases">
        <authorList>
            <person name="Borisov I.G."/>
            <person name="Ivanikova N.V."/>
            <person name="Pinevich A.V."/>
        </authorList>
    </citation>
    <scope>NUCLEOTIDE SEQUENCE</scope>
    <source>
        <strain evidence="1">CALU 1027</strain>
    </source>
</reference>